<dbReference type="InterPro" id="IPR002104">
    <property type="entry name" value="Integrase_catalytic"/>
</dbReference>
<evidence type="ECO:0000313" key="6">
    <source>
        <dbReference type="Proteomes" id="UP000038200"/>
    </source>
</evidence>
<reference evidence="5 6" key="1">
    <citation type="submission" date="2015-01" db="EMBL/GenBank/DDBJ databases">
        <authorList>
            <person name="Xiang T."/>
            <person name="Song Y."/>
            <person name="Huang L."/>
            <person name="Wang B."/>
            <person name="Wu P."/>
        </authorList>
    </citation>
    <scope>NUCLEOTIDE SEQUENCE [LARGE SCALE GENOMIC DNA]</scope>
    <source>
        <strain evidence="5 6">CcD93</strain>
    </source>
</reference>
<dbReference type="Gene3D" id="1.10.443.10">
    <property type="entry name" value="Intergrase catalytic core"/>
    <property type="match status" value="1"/>
</dbReference>
<feature type="domain" description="Tyr recombinase" evidence="4">
    <location>
        <begin position="212"/>
        <end position="387"/>
    </location>
</feature>
<dbReference type="GO" id="GO:0015074">
    <property type="term" value="P:DNA integration"/>
    <property type="evidence" value="ECO:0007669"/>
    <property type="project" value="InterPro"/>
</dbReference>
<dbReference type="Pfam" id="PF00589">
    <property type="entry name" value="Phage_integrase"/>
    <property type="match status" value="1"/>
</dbReference>
<evidence type="ECO:0000259" key="4">
    <source>
        <dbReference type="PROSITE" id="PS51898"/>
    </source>
</evidence>
<dbReference type="SUPFAM" id="SSF56349">
    <property type="entry name" value="DNA breaking-rejoining enzymes"/>
    <property type="match status" value="1"/>
</dbReference>
<dbReference type="Pfam" id="PF13102">
    <property type="entry name" value="Phage_int_SAM_5"/>
    <property type="match status" value="1"/>
</dbReference>
<evidence type="ECO:0000256" key="2">
    <source>
        <dbReference type="ARBA" id="ARBA00023125"/>
    </source>
</evidence>
<evidence type="ECO:0000256" key="3">
    <source>
        <dbReference type="ARBA" id="ARBA00023172"/>
    </source>
</evidence>
<dbReference type="RefSeq" id="WP_042008887.1">
    <property type="nucleotide sequence ID" value="NZ_CDOL01000248.1"/>
</dbReference>
<proteinExistence type="inferred from homology"/>
<dbReference type="PANTHER" id="PTHR30349:SF64">
    <property type="entry name" value="PROPHAGE INTEGRASE INTD-RELATED"/>
    <property type="match status" value="1"/>
</dbReference>
<protein>
    <submittedName>
        <fullName evidence="5">Site-specific recombinase, phage integrase family</fullName>
    </submittedName>
</protein>
<keyword evidence="2" id="KW-0238">DNA-binding</keyword>
<dbReference type="PANTHER" id="PTHR30349">
    <property type="entry name" value="PHAGE INTEGRASE-RELATED"/>
    <property type="match status" value="1"/>
</dbReference>
<dbReference type="InterPro" id="IPR025269">
    <property type="entry name" value="SAM-like_dom"/>
</dbReference>
<keyword evidence="3" id="KW-0233">DNA recombination</keyword>
<dbReference type="GO" id="GO:0003677">
    <property type="term" value="F:DNA binding"/>
    <property type="evidence" value="ECO:0007669"/>
    <property type="project" value="UniProtKB-KW"/>
</dbReference>
<dbReference type="Proteomes" id="UP000038200">
    <property type="component" value="Unassembled WGS sequence"/>
</dbReference>
<name>A0A0B7IPJ2_9FLAO</name>
<organism evidence="5 6">
    <name type="scientific">Capnocytophaga canis</name>
    <dbReference type="NCBI Taxonomy" id="1848903"/>
    <lineage>
        <taxon>Bacteria</taxon>
        <taxon>Pseudomonadati</taxon>
        <taxon>Bacteroidota</taxon>
        <taxon>Flavobacteriia</taxon>
        <taxon>Flavobacteriales</taxon>
        <taxon>Flavobacteriaceae</taxon>
        <taxon>Capnocytophaga</taxon>
    </lineage>
</organism>
<dbReference type="InterPro" id="IPR050090">
    <property type="entry name" value="Tyrosine_recombinase_XerCD"/>
</dbReference>
<dbReference type="OrthoDB" id="1098628at2"/>
<dbReference type="InterPro" id="IPR011010">
    <property type="entry name" value="DNA_brk_join_enz"/>
</dbReference>
<dbReference type="Pfam" id="PF17293">
    <property type="entry name" value="Arm-DNA-bind_5"/>
    <property type="match status" value="1"/>
</dbReference>
<comment type="similarity">
    <text evidence="1">Belongs to the 'phage' integrase family.</text>
</comment>
<accession>A0A0B7IPJ2</accession>
<dbReference type="InterPro" id="IPR035386">
    <property type="entry name" value="Arm-DNA-bind_5"/>
</dbReference>
<gene>
    <name evidence="5" type="ORF">CCAND93_580012</name>
</gene>
<sequence length="391" mass="45678">MDKVKFSVVFNRKKQLNAHGKALVQIECYLNGKRKYFSTGIYIKPTEWNEKTRSIRNNAPNYIGLNKQIKDKITAFESYELQKINAGKPFALDMLQEVERPQIKSFYEFMRLEIDTNPRTTKGTKADQRQTLNLLQKFRTALNFDEITFEFLHDFEKWIRTQTFSNGKKYSQNSIFKHFKNLRTFVNLAINKEHIPLEKYPFRKFKVQQENKERTFLTPSEIDLFASVEVKSKAQEVAKDLYLFAVYTGLRYSDIINLQTSEIVKEKGVIWIVKRTQKTNEPIKIPLSELFNGKAFEIVKKYRKLGNLCVFPKVANAELNAQIKTLCEVAGIQKNITFHTARHTNATFLLSKGMSIFAVQKMLGHRKISTTQIYTHLIEETLLNELKAINF</sequence>
<evidence type="ECO:0000256" key="1">
    <source>
        <dbReference type="ARBA" id="ARBA00008857"/>
    </source>
</evidence>
<dbReference type="InterPro" id="IPR013762">
    <property type="entry name" value="Integrase-like_cat_sf"/>
</dbReference>
<dbReference type="GO" id="GO:0006310">
    <property type="term" value="P:DNA recombination"/>
    <property type="evidence" value="ECO:0007669"/>
    <property type="project" value="UniProtKB-KW"/>
</dbReference>
<dbReference type="EMBL" id="CDOL01000248">
    <property type="protein sequence ID" value="CEN53791.1"/>
    <property type="molecule type" value="Genomic_DNA"/>
</dbReference>
<dbReference type="CDD" id="cd01185">
    <property type="entry name" value="INTN1_C_like"/>
    <property type="match status" value="1"/>
</dbReference>
<dbReference type="AlphaFoldDB" id="A0A0B7IPJ2"/>
<dbReference type="PROSITE" id="PS51898">
    <property type="entry name" value="TYR_RECOMBINASE"/>
    <property type="match status" value="1"/>
</dbReference>
<dbReference type="Gene3D" id="1.10.150.130">
    <property type="match status" value="1"/>
</dbReference>
<evidence type="ECO:0000313" key="5">
    <source>
        <dbReference type="EMBL" id="CEN53791.1"/>
    </source>
</evidence>
<dbReference type="InterPro" id="IPR010998">
    <property type="entry name" value="Integrase_recombinase_N"/>
</dbReference>